<evidence type="ECO:0000256" key="3">
    <source>
        <dbReference type="ARBA" id="ARBA00022989"/>
    </source>
</evidence>
<dbReference type="Gramene" id="EFJ32268">
    <property type="protein sequence ID" value="EFJ32268"/>
    <property type="gene ID" value="SELMODRAFT_439584"/>
</dbReference>
<dbReference type="Pfam" id="PF04357">
    <property type="entry name" value="TamB"/>
    <property type="match status" value="1"/>
</dbReference>
<dbReference type="Proteomes" id="UP000001514">
    <property type="component" value="Unassembled WGS sequence"/>
</dbReference>
<evidence type="ECO:0000313" key="6">
    <source>
        <dbReference type="EMBL" id="EFJ32268.1"/>
    </source>
</evidence>
<keyword evidence="3" id="KW-1133">Transmembrane helix</keyword>
<evidence type="ECO:0000259" key="5">
    <source>
        <dbReference type="Pfam" id="PF04357"/>
    </source>
</evidence>
<sequence>MILHGWASATAALSPPITPPRRRIDRPPHCLLPKSKLRSWLWPHRRRKWSILAGNSSGSEFWQWRPGSSQAAGGSSARLLRLIARSVAVVIVTILSGVVALRIRGLAQDYIETKLLPPIAMLLGERLSRQVELGKVAGLSPLGISLRDCSIGPHDQDFSCAQLPVLTIRINPVRSFQRRQLAADLILSHPHLLVAQRQDWTWLGLPAVPPENIKRLLHDGGNDETVDSRTRIRRLARESSALKQADERITAARRSANLGYKPAAFGNDNLEAANIAVGEDGTAAMRGPLHGAKSWVKEHLPRQTSSASDKAYFQKKNLRASAAKARTFFQKTGGAPIGSHRIPPSMSQSYKTTEFERVRNSIAVDLTRQSSTAAAVDNLQQDGKSSKSPVTIESVYIRDGTFLLLAFGDNEPRVLDQFNGRVDFASDYQVIDAQVSGVPKVWRRPASEHDAGLLNVVVHSDIKQQQWDVKIKARNLFVPLVERLLELPIDLYSGTAHGEVHVRMNNEDNFPQLGGKVDIKNVSFKIVEAPAAFKEVNGTIFLQGQRAFLHNTSGLYGKIPVNVSGDMDVNPENGEFRLSCQVPGVEVNSLMTTLKVRPPPFPVAGAVKAVVYCRGPLDAPIFEGSAETLKNRTDLTFNASPSKAIDSIRNNLHKGAAAAYDNVAFTMASGSFTFDTDGATANIYGIRATPVGGGEIRGAGDMWICPEGEIDPTAIRIDCSGYVMINDIIGSYTTNEMKLPLFGAMHGEAKVRGSLQMPVFDIKWVMPDAKGSFTGSRGDISISDEAIVLNSSSFTFDVNSKMSTVPVAVRKNKSIPTLEGLELDARFRGFDILDFLPSAPSISPDSTQMKATCKLKFQGRFVSDKDTKMSGLVGDVSLSGLKLNQLLVASHSSGLLDVSGSGFKLITSGRGKEHLTVQLSKNGHEPSSFSLQRGKLQVDASHSPHSLAKLEIRNLPLDELELSSLRGMMHKVDIQLNLDKRRGHGCLSVGRPRFSGMQGELLDVSARWSGDVVTLEKSLLEQADSTYELRGEYVLPGPRERAVVSGNKRHLSDGMWQKLMAGHLENAISSLGRWRLRLEVPRAELSDMLPVARLLSRSSDPAIVTRSKELFLQEVEKAAFLAHNLKQQMEFLKKESATSPQDRSSADSLPLPGLAELKGRWHGTFEASGGGNSDMTASLDLHGENWEWGVYNIQSAVATGSYCYTDGLRLEKVFLQKDTATLHADGMLGPNSNLHFALLNFPVELVPPLTQAIQSSSVEPLQSSAPHAPLNGVLHMEGDLRGDCNKPECDVHVRLLDGAIGGINLSKADLAASVTSGNQFVFNARLEPVVHAGHVYVRGSIPLGSKALDPQSKSRNAAVKKWMGASINNRGHGNSEGQTDYSASSEWDFIDAGALYVDVVVKDSGMMLLTTITPSMKWLQGNADVRLQVRGASEQPKFDGMAVFHKATVSSPILPKPAHNIGGTVTVKNNELIVDAIEGKVGKRGRLLIKGKLPLKAAVDSSDCSLEVKADSLEVRAKNMLSGQVDGQLSVMGSLSDPELTGVVKLSRGELYLSQEKNSKAATSTIPRALSDLELVKEESHERKLPVAVRLKGLKLQFGPELRMVYPLILNFAVNGELEFHGFADAERVKPKGVLTFENGDVNLVATQVRLNKDYPNRAKFEPEQGLDPNLDLALVGLHFQLKVQGRAQNWQDSIVLTYARSGEQDTLTRIEAAKLFENQLVDSLLEGNGQFAFKKLAAATVETLMPKIETKGEFGQARWRLVYAPQIPNLLSLDPTTDPFKSLANLSFGTEVEVRLGKHLQASVVRQLKESEMATQWTLIYHLNNKLRLVFSSIPSVDNRLLLEYSAS</sequence>
<proteinExistence type="predicted"/>
<dbReference type="OMA" id="HGSADIM"/>
<dbReference type="STRING" id="88036.D8R671"/>
<evidence type="ECO:0000313" key="7">
    <source>
        <dbReference type="Proteomes" id="UP000001514"/>
    </source>
</evidence>
<protein>
    <recommendedName>
        <fullName evidence="5">Translocation and assembly module TamB C-terminal domain-containing protein</fullName>
    </recommendedName>
</protein>
<dbReference type="InterPro" id="IPR007452">
    <property type="entry name" value="TamB_C"/>
</dbReference>
<dbReference type="KEGG" id="smo:SELMODRAFT_439584"/>
<reference evidence="6 7" key="1">
    <citation type="journal article" date="2011" name="Science">
        <title>The Selaginella genome identifies genetic changes associated with the evolution of vascular plants.</title>
        <authorList>
            <person name="Banks J.A."/>
            <person name="Nishiyama T."/>
            <person name="Hasebe M."/>
            <person name="Bowman J.L."/>
            <person name="Gribskov M."/>
            <person name="dePamphilis C."/>
            <person name="Albert V.A."/>
            <person name="Aono N."/>
            <person name="Aoyama T."/>
            <person name="Ambrose B.A."/>
            <person name="Ashton N.W."/>
            <person name="Axtell M.J."/>
            <person name="Barker E."/>
            <person name="Barker M.S."/>
            <person name="Bennetzen J.L."/>
            <person name="Bonawitz N.D."/>
            <person name="Chapple C."/>
            <person name="Cheng C."/>
            <person name="Correa L.G."/>
            <person name="Dacre M."/>
            <person name="DeBarry J."/>
            <person name="Dreyer I."/>
            <person name="Elias M."/>
            <person name="Engstrom E.M."/>
            <person name="Estelle M."/>
            <person name="Feng L."/>
            <person name="Finet C."/>
            <person name="Floyd S.K."/>
            <person name="Frommer W.B."/>
            <person name="Fujita T."/>
            <person name="Gramzow L."/>
            <person name="Gutensohn M."/>
            <person name="Harholt J."/>
            <person name="Hattori M."/>
            <person name="Heyl A."/>
            <person name="Hirai T."/>
            <person name="Hiwatashi Y."/>
            <person name="Ishikawa M."/>
            <person name="Iwata M."/>
            <person name="Karol K.G."/>
            <person name="Koehler B."/>
            <person name="Kolukisaoglu U."/>
            <person name="Kubo M."/>
            <person name="Kurata T."/>
            <person name="Lalonde S."/>
            <person name="Li K."/>
            <person name="Li Y."/>
            <person name="Litt A."/>
            <person name="Lyons E."/>
            <person name="Manning G."/>
            <person name="Maruyama T."/>
            <person name="Michael T.P."/>
            <person name="Mikami K."/>
            <person name="Miyazaki S."/>
            <person name="Morinaga S."/>
            <person name="Murata T."/>
            <person name="Mueller-Roeber B."/>
            <person name="Nelson D.R."/>
            <person name="Obara M."/>
            <person name="Oguri Y."/>
            <person name="Olmstead R.G."/>
            <person name="Onodera N."/>
            <person name="Petersen B.L."/>
            <person name="Pils B."/>
            <person name="Prigge M."/>
            <person name="Rensing S.A."/>
            <person name="Riano-Pachon D.M."/>
            <person name="Roberts A.W."/>
            <person name="Sato Y."/>
            <person name="Scheller H.V."/>
            <person name="Schulz B."/>
            <person name="Schulz C."/>
            <person name="Shakirov E.V."/>
            <person name="Shibagaki N."/>
            <person name="Shinohara N."/>
            <person name="Shippen D.E."/>
            <person name="Soerensen I."/>
            <person name="Sotooka R."/>
            <person name="Sugimoto N."/>
            <person name="Sugita M."/>
            <person name="Sumikawa N."/>
            <person name="Tanurdzic M."/>
            <person name="Theissen G."/>
            <person name="Ulvskov P."/>
            <person name="Wakazuki S."/>
            <person name="Weng J.K."/>
            <person name="Willats W.W."/>
            <person name="Wipf D."/>
            <person name="Wolf P.G."/>
            <person name="Yang L."/>
            <person name="Zimmer A.D."/>
            <person name="Zhu Q."/>
            <person name="Mitros T."/>
            <person name="Hellsten U."/>
            <person name="Loque D."/>
            <person name="Otillar R."/>
            <person name="Salamov A."/>
            <person name="Schmutz J."/>
            <person name="Shapiro H."/>
            <person name="Lindquist E."/>
            <person name="Lucas S."/>
            <person name="Rokhsar D."/>
            <person name="Grigoriev I.V."/>
        </authorList>
    </citation>
    <scope>NUCLEOTIDE SEQUENCE [LARGE SCALE GENOMIC DNA]</scope>
</reference>
<dbReference type="InParanoid" id="D8R671"/>
<dbReference type="OrthoDB" id="1386367at2759"/>
<dbReference type="EMBL" id="GL377572">
    <property type="protein sequence ID" value="EFJ32268.1"/>
    <property type="molecule type" value="Genomic_DNA"/>
</dbReference>
<dbReference type="GO" id="GO:0005886">
    <property type="term" value="C:plasma membrane"/>
    <property type="evidence" value="ECO:0007669"/>
    <property type="project" value="InterPro"/>
</dbReference>
<gene>
    <name evidence="6" type="ORF">SELMODRAFT_439584</name>
</gene>
<accession>D8R671</accession>
<dbReference type="FunCoup" id="D8R671">
    <property type="interactions" value="1400"/>
</dbReference>
<keyword evidence="2" id="KW-0812">Transmembrane</keyword>
<organism evidence="7">
    <name type="scientific">Selaginella moellendorffii</name>
    <name type="common">Spikemoss</name>
    <dbReference type="NCBI Taxonomy" id="88036"/>
    <lineage>
        <taxon>Eukaryota</taxon>
        <taxon>Viridiplantae</taxon>
        <taxon>Streptophyta</taxon>
        <taxon>Embryophyta</taxon>
        <taxon>Tracheophyta</taxon>
        <taxon>Lycopodiopsida</taxon>
        <taxon>Selaginellales</taxon>
        <taxon>Selaginellaceae</taxon>
        <taxon>Selaginella</taxon>
    </lineage>
</organism>
<keyword evidence="7" id="KW-1185">Reference proteome</keyword>
<evidence type="ECO:0000256" key="1">
    <source>
        <dbReference type="ARBA" id="ARBA00004167"/>
    </source>
</evidence>
<dbReference type="GO" id="GO:0009306">
    <property type="term" value="P:protein secretion"/>
    <property type="evidence" value="ECO:0007669"/>
    <property type="project" value="InterPro"/>
</dbReference>
<evidence type="ECO:0000256" key="4">
    <source>
        <dbReference type="ARBA" id="ARBA00023136"/>
    </source>
</evidence>
<dbReference type="InterPro" id="IPR053022">
    <property type="entry name" value="Chloroplast_translocon_comp"/>
</dbReference>
<dbReference type="PANTHER" id="PTHR34457">
    <property type="entry name" value="EMBRYO DEFECTIVE 2410"/>
    <property type="match status" value="1"/>
</dbReference>
<dbReference type="PANTHER" id="PTHR34457:SF3">
    <property type="entry name" value="PROTEIN TIC236, CHLOROPLASTIC"/>
    <property type="match status" value="1"/>
</dbReference>
<comment type="subcellular location">
    <subcellularLocation>
        <location evidence="1">Membrane</location>
        <topology evidence="1">Single-pass membrane protein</topology>
    </subcellularLocation>
</comment>
<dbReference type="GO" id="GO:0009706">
    <property type="term" value="C:chloroplast inner membrane"/>
    <property type="evidence" value="ECO:0000318"/>
    <property type="project" value="GO_Central"/>
</dbReference>
<evidence type="ECO:0000256" key="2">
    <source>
        <dbReference type="ARBA" id="ARBA00022692"/>
    </source>
</evidence>
<feature type="domain" description="Translocation and assembly module TamB C-terminal" evidence="5">
    <location>
        <begin position="1477"/>
        <end position="1830"/>
    </location>
</feature>
<keyword evidence="4" id="KW-0472">Membrane</keyword>
<dbReference type="HOGENOM" id="CLU_000678_0_0_1"/>
<name>D8R671_SELML</name>
<dbReference type="eggNOG" id="ENOG502QTMX">
    <property type="taxonomic scope" value="Eukaryota"/>
</dbReference>